<dbReference type="Proteomes" id="UP000198703">
    <property type="component" value="Unassembled WGS sequence"/>
</dbReference>
<evidence type="ECO:0000256" key="1">
    <source>
        <dbReference type="SAM" id="Coils"/>
    </source>
</evidence>
<name>A0A1H3VHD9_9RHOB</name>
<organism evidence="2 3">
    <name type="scientific">Rubrimonas cliftonensis</name>
    <dbReference type="NCBI Taxonomy" id="89524"/>
    <lineage>
        <taxon>Bacteria</taxon>
        <taxon>Pseudomonadati</taxon>
        <taxon>Pseudomonadota</taxon>
        <taxon>Alphaproteobacteria</taxon>
        <taxon>Rhodobacterales</taxon>
        <taxon>Paracoccaceae</taxon>
        <taxon>Rubrimonas</taxon>
    </lineage>
</organism>
<sequence>MDGENGELAPVLAKRAQLAALRTEHRRLDAAIEAISADPLADQLDLRRLKKKKLSLRDEIARLDDELTPDIIA</sequence>
<evidence type="ECO:0008006" key="4">
    <source>
        <dbReference type="Google" id="ProtNLM"/>
    </source>
</evidence>
<evidence type="ECO:0000313" key="3">
    <source>
        <dbReference type="Proteomes" id="UP000198703"/>
    </source>
</evidence>
<dbReference type="InterPro" id="IPR007420">
    <property type="entry name" value="DUF465"/>
</dbReference>
<dbReference type="STRING" id="89524.SAMN05444370_101100"/>
<dbReference type="InterPro" id="IPR038444">
    <property type="entry name" value="DUF465_sf"/>
</dbReference>
<dbReference type="RefSeq" id="WP_093247533.1">
    <property type="nucleotide sequence ID" value="NZ_FNQM01000001.1"/>
</dbReference>
<evidence type="ECO:0000313" key="2">
    <source>
        <dbReference type="EMBL" id="SDZ74176.1"/>
    </source>
</evidence>
<dbReference type="AlphaFoldDB" id="A0A1H3VHD9"/>
<feature type="coiled-coil region" evidence="1">
    <location>
        <begin position="18"/>
        <end position="66"/>
    </location>
</feature>
<keyword evidence="1" id="KW-0175">Coiled coil</keyword>
<reference evidence="2 3" key="1">
    <citation type="submission" date="2016-10" db="EMBL/GenBank/DDBJ databases">
        <authorList>
            <person name="de Groot N.N."/>
        </authorList>
    </citation>
    <scope>NUCLEOTIDE SEQUENCE [LARGE SCALE GENOMIC DNA]</scope>
    <source>
        <strain evidence="2 3">DSM 15345</strain>
    </source>
</reference>
<dbReference type="Gene3D" id="6.10.280.50">
    <property type="match status" value="1"/>
</dbReference>
<dbReference type="Pfam" id="PF04325">
    <property type="entry name" value="DUF465"/>
    <property type="match status" value="1"/>
</dbReference>
<accession>A0A1H3VHD9</accession>
<dbReference type="OrthoDB" id="7869924at2"/>
<proteinExistence type="predicted"/>
<protein>
    <recommendedName>
        <fullName evidence="4">DUF465 domain-containing protein</fullName>
    </recommendedName>
</protein>
<keyword evidence="3" id="KW-1185">Reference proteome</keyword>
<gene>
    <name evidence="2" type="ORF">SAMN05444370_101100</name>
</gene>
<dbReference type="EMBL" id="FNQM01000001">
    <property type="protein sequence ID" value="SDZ74176.1"/>
    <property type="molecule type" value="Genomic_DNA"/>
</dbReference>